<evidence type="ECO:0000313" key="2">
    <source>
        <dbReference type="EMBL" id="SHJ28132.1"/>
    </source>
</evidence>
<name>A0A1M6I0W7_9FLAO</name>
<gene>
    <name evidence="2" type="ORF">SAMN04488508_10746</name>
</gene>
<proteinExistence type="predicted"/>
<protein>
    <submittedName>
        <fullName evidence="2">Uncharacterized protein</fullName>
    </submittedName>
</protein>
<dbReference type="AlphaFoldDB" id="A0A1M6I0W7"/>
<feature type="transmembrane region" description="Helical" evidence="1">
    <location>
        <begin position="20"/>
        <end position="38"/>
    </location>
</feature>
<organism evidence="2 3">
    <name type="scientific">Aquimarina spongiae</name>
    <dbReference type="NCBI Taxonomy" id="570521"/>
    <lineage>
        <taxon>Bacteria</taxon>
        <taxon>Pseudomonadati</taxon>
        <taxon>Bacteroidota</taxon>
        <taxon>Flavobacteriia</taxon>
        <taxon>Flavobacteriales</taxon>
        <taxon>Flavobacteriaceae</taxon>
        <taxon>Aquimarina</taxon>
    </lineage>
</organism>
<dbReference type="STRING" id="570521.SAMN04488508_10746"/>
<keyword evidence="1" id="KW-0472">Membrane</keyword>
<keyword evidence="1" id="KW-0812">Transmembrane</keyword>
<reference evidence="3" key="1">
    <citation type="submission" date="2016-11" db="EMBL/GenBank/DDBJ databases">
        <authorList>
            <person name="Varghese N."/>
            <person name="Submissions S."/>
        </authorList>
    </citation>
    <scope>NUCLEOTIDE SEQUENCE [LARGE SCALE GENOMIC DNA]</scope>
    <source>
        <strain evidence="3">DSM 22623</strain>
    </source>
</reference>
<dbReference type="Proteomes" id="UP000184432">
    <property type="component" value="Unassembled WGS sequence"/>
</dbReference>
<dbReference type="EMBL" id="FQYP01000007">
    <property type="protein sequence ID" value="SHJ28132.1"/>
    <property type="molecule type" value="Genomic_DNA"/>
</dbReference>
<sequence>MLSKEKSKPQFKSLDFSLRIFGKLLALGCFFSFWAPTYSGGDELSGKRSAMDMSELGYFELVIMTALVYVIFCFLARFTWKFQDKKKLKRLRKRKGELEREIKLN</sequence>
<dbReference type="RefSeq" id="WP_073317798.1">
    <property type="nucleotide sequence ID" value="NZ_FQYP01000007.1"/>
</dbReference>
<dbReference type="OrthoDB" id="1189792at2"/>
<keyword evidence="3" id="KW-1185">Reference proteome</keyword>
<keyword evidence="1" id="KW-1133">Transmembrane helix</keyword>
<accession>A0A1M6I0W7</accession>
<feature type="transmembrane region" description="Helical" evidence="1">
    <location>
        <begin position="58"/>
        <end position="80"/>
    </location>
</feature>
<evidence type="ECO:0000256" key="1">
    <source>
        <dbReference type="SAM" id="Phobius"/>
    </source>
</evidence>
<evidence type="ECO:0000313" key="3">
    <source>
        <dbReference type="Proteomes" id="UP000184432"/>
    </source>
</evidence>